<dbReference type="PANTHER" id="PTHR47992">
    <property type="entry name" value="PROTEIN PHOSPHATASE"/>
    <property type="match status" value="1"/>
</dbReference>
<dbReference type="OMA" id="DTYVCCA"/>
<dbReference type="GO" id="GO:0004722">
    <property type="term" value="F:protein serine/threonine phosphatase activity"/>
    <property type="evidence" value="ECO:0007669"/>
    <property type="project" value="InterPro"/>
</dbReference>
<dbReference type="OrthoDB" id="10264738at2759"/>
<evidence type="ECO:0000259" key="2">
    <source>
        <dbReference type="PROSITE" id="PS51746"/>
    </source>
</evidence>
<dbReference type="EMBL" id="CAJJDP010000128">
    <property type="protein sequence ID" value="CAD8202823.1"/>
    <property type="molecule type" value="Genomic_DNA"/>
</dbReference>
<feature type="region of interest" description="Disordered" evidence="1">
    <location>
        <begin position="86"/>
        <end position="114"/>
    </location>
</feature>
<organism evidence="3 4">
    <name type="scientific">Paramecium octaurelia</name>
    <dbReference type="NCBI Taxonomy" id="43137"/>
    <lineage>
        <taxon>Eukaryota</taxon>
        <taxon>Sar</taxon>
        <taxon>Alveolata</taxon>
        <taxon>Ciliophora</taxon>
        <taxon>Intramacronucleata</taxon>
        <taxon>Oligohymenophorea</taxon>
        <taxon>Peniculida</taxon>
        <taxon>Parameciidae</taxon>
        <taxon>Paramecium</taxon>
    </lineage>
</organism>
<dbReference type="Pfam" id="PF00481">
    <property type="entry name" value="PP2C"/>
    <property type="match status" value="1"/>
</dbReference>
<gene>
    <name evidence="3" type="ORF">POCTA_138.1.T1280102</name>
</gene>
<dbReference type="AlphaFoldDB" id="A0A8S1XP18"/>
<dbReference type="InterPro" id="IPR015655">
    <property type="entry name" value="PP2C"/>
</dbReference>
<evidence type="ECO:0000256" key="1">
    <source>
        <dbReference type="SAM" id="MobiDB-lite"/>
    </source>
</evidence>
<dbReference type="InterPro" id="IPR001932">
    <property type="entry name" value="PPM-type_phosphatase-like_dom"/>
</dbReference>
<evidence type="ECO:0000313" key="4">
    <source>
        <dbReference type="Proteomes" id="UP000683925"/>
    </source>
</evidence>
<feature type="compositionally biased region" description="Polar residues" evidence="1">
    <location>
        <begin position="86"/>
        <end position="99"/>
    </location>
</feature>
<dbReference type="CDD" id="cd00143">
    <property type="entry name" value="PP2Cc"/>
    <property type="match status" value="1"/>
</dbReference>
<accession>A0A8S1XP18</accession>
<dbReference type="PROSITE" id="PS51746">
    <property type="entry name" value="PPM_2"/>
    <property type="match status" value="1"/>
</dbReference>
<proteinExistence type="predicted"/>
<sequence length="418" mass="47408">MEQYQLELIRKVYFDQNIICNKMNQYNLGKSKQQKQFHLLLTPLKLEHSFRNKNHQLGNSSYYQHTSPRTILPSFTPQKKKAQISFEQSKNSPQSSLVTSFKIRPRDSGQEKPQLQSNLIRIQSRLIPDDSFVFKAKYAGRTRKGFQLSNASKVNQDTYVCCARIDNNEFIHLFAVCDGHGEHGHQVSGFIKAQLPQLVSKNKMMLERNSPQGLMLIIQGLSDMLQQSHIDISFSGSTLVIVYVQNNKLYCANLGDSRAVLLNREETWRLKPLSRDHKPSCKDEADRILVNGGRIDPLMNGLGLFVGPLRVWTKQNVPGLAMTRSLGDEIAHSVGVSDKPEILQFDLGKNDKAIILGSDGLFEFLSDEQIINCISPYYDTSNIEGACNQLMLAACNGWMQKCNNLIDDITFIVLFLTY</sequence>
<feature type="domain" description="PPM-type phosphatase" evidence="2">
    <location>
        <begin position="137"/>
        <end position="416"/>
    </location>
</feature>
<reference evidence="3" key="1">
    <citation type="submission" date="2021-01" db="EMBL/GenBank/DDBJ databases">
        <authorList>
            <consortium name="Genoscope - CEA"/>
            <person name="William W."/>
        </authorList>
    </citation>
    <scope>NUCLEOTIDE SEQUENCE</scope>
</reference>
<name>A0A8S1XP18_PAROT</name>
<protein>
    <recommendedName>
        <fullName evidence="2">PPM-type phosphatase domain-containing protein</fullName>
    </recommendedName>
</protein>
<evidence type="ECO:0000313" key="3">
    <source>
        <dbReference type="EMBL" id="CAD8202823.1"/>
    </source>
</evidence>
<keyword evidence="4" id="KW-1185">Reference proteome</keyword>
<comment type="caution">
    <text evidence="3">The sequence shown here is derived from an EMBL/GenBank/DDBJ whole genome shotgun (WGS) entry which is preliminary data.</text>
</comment>
<dbReference type="FunFam" id="3.60.40.10:FF:000051">
    <property type="entry name" value="Protein phosphatase 2C-like protein"/>
    <property type="match status" value="1"/>
</dbReference>
<dbReference type="SMART" id="SM00332">
    <property type="entry name" value="PP2Cc"/>
    <property type="match status" value="1"/>
</dbReference>
<dbReference type="Proteomes" id="UP000683925">
    <property type="component" value="Unassembled WGS sequence"/>
</dbReference>